<dbReference type="InterPro" id="IPR007345">
    <property type="entry name" value="Polysacch_pyruvyl_Trfase"/>
</dbReference>
<feature type="domain" description="Polysaccharide pyruvyl transferase" evidence="1">
    <location>
        <begin position="16"/>
        <end position="284"/>
    </location>
</feature>
<name>A0A5P8W3D8_9NOSO</name>
<keyword evidence="3" id="KW-1185">Reference proteome</keyword>
<evidence type="ECO:0000313" key="2">
    <source>
        <dbReference type="EMBL" id="QFS47114.1"/>
    </source>
</evidence>
<dbReference type="PANTHER" id="PTHR36836">
    <property type="entry name" value="COLANIC ACID BIOSYNTHESIS PROTEIN WCAK"/>
    <property type="match status" value="1"/>
</dbReference>
<protein>
    <submittedName>
        <fullName evidence="2">Polysaccharide pyruvyl transferase CsaB</fullName>
    </submittedName>
</protein>
<gene>
    <name evidence="2" type="ORF">GXM_04595</name>
</gene>
<dbReference type="InterPro" id="IPR019896">
    <property type="entry name" value="Polysacch_pyruvyl_Trfase_CsaB"/>
</dbReference>
<keyword evidence="2" id="KW-0808">Transferase</keyword>
<accession>A0A5P8W3D8</accession>
<sequence length="350" mass="38702">MVKIRALLSGYYGKGNGGDEALLATLLQMLPSHVTPVVLSGNPEETRDRYNVETCDRMALLPVLQALRSSDALIWGGGSLIQDVTSTISPFYYGGLMALAQKMGLKTVAWAQGIGPLVRPQTRWLARQTFGNCTKISVRDRASAALLSEWQIPCIIAPDPVWALESKPVPGLWDLPAPRVALTLRSHPQLTETRLANLTRALVDFQKATQTFILLLPFQKSEDLSIAEAIQPHLKDVSKILCLSDPQLLKGVFRGVEMAIGMRLHSLIMGASVGCRCFALSYDPKVNRLMEDLQMPGWDLASLPDDPNLISLTWMEHYANGDPLSPDQIQFLVDRAFMHRELLSDTLCNK</sequence>
<dbReference type="PANTHER" id="PTHR36836:SF1">
    <property type="entry name" value="COLANIC ACID BIOSYNTHESIS PROTEIN WCAK"/>
    <property type="match status" value="1"/>
</dbReference>
<dbReference type="AlphaFoldDB" id="A0A5P8W3D8"/>
<organism evidence="2 3">
    <name type="scientific">Nostoc sphaeroides CCNUC1</name>
    <dbReference type="NCBI Taxonomy" id="2653204"/>
    <lineage>
        <taxon>Bacteria</taxon>
        <taxon>Bacillati</taxon>
        <taxon>Cyanobacteriota</taxon>
        <taxon>Cyanophyceae</taxon>
        <taxon>Nostocales</taxon>
        <taxon>Nostocaceae</taxon>
        <taxon>Nostoc</taxon>
    </lineage>
</organism>
<dbReference type="Pfam" id="PF04230">
    <property type="entry name" value="PS_pyruv_trans"/>
    <property type="match status" value="1"/>
</dbReference>
<reference evidence="2 3" key="1">
    <citation type="submission" date="2019-10" db="EMBL/GenBank/DDBJ databases">
        <title>Genomic and transcriptomic insights into the perfect genentic adaptation of a filamentous nitrogen-fixing cyanobacterium to rice fields.</title>
        <authorList>
            <person name="Chen Z."/>
        </authorList>
    </citation>
    <scope>NUCLEOTIDE SEQUENCE [LARGE SCALE GENOMIC DNA]</scope>
    <source>
        <strain evidence="2">CCNUC1</strain>
    </source>
</reference>
<proteinExistence type="predicted"/>
<dbReference type="EMBL" id="CP045226">
    <property type="protein sequence ID" value="QFS47114.1"/>
    <property type="molecule type" value="Genomic_DNA"/>
</dbReference>
<dbReference type="KEGG" id="nsh:GXM_04595"/>
<dbReference type="NCBIfam" id="TIGR03609">
    <property type="entry name" value="S_layer_CsaB"/>
    <property type="match status" value="1"/>
</dbReference>
<dbReference type="GO" id="GO:0016740">
    <property type="term" value="F:transferase activity"/>
    <property type="evidence" value="ECO:0007669"/>
    <property type="project" value="UniProtKB-KW"/>
</dbReference>
<dbReference type="RefSeq" id="WP_194198627.1">
    <property type="nucleotide sequence ID" value="NZ_CP045226.1"/>
</dbReference>
<evidence type="ECO:0000259" key="1">
    <source>
        <dbReference type="Pfam" id="PF04230"/>
    </source>
</evidence>
<evidence type="ECO:0000313" key="3">
    <source>
        <dbReference type="Proteomes" id="UP000326678"/>
    </source>
</evidence>
<dbReference type="Proteomes" id="UP000326678">
    <property type="component" value="Chromosome Gxm1"/>
</dbReference>